<dbReference type="PANTHER" id="PTHR43674:SF16">
    <property type="entry name" value="CARBON-NITROGEN FAMILY, PUTATIVE (AFU_ORTHOLOGUE AFUA_5G02350)-RELATED"/>
    <property type="match status" value="1"/>
</dbReference>
<dbReference type="Proteomes" id="UP000823910">
    <property type="component" value="Unassembled WGS sequence"/>
</dbReference>
<dbReference type="Pfam" id="PF00795">
    <property type="entry name" value="CN_hydrolase"/>
    <property type="match status" value="1"/>
</dbReference>
<gene>
    <name evidence="3" type="ORF">H9704_03380</name>
</gene>
<dbReference type="AlphaFoldDB" id="A0A9D2SH99"/>
<comment type="caution">
    <text evidence="3">The sequence shown here is derived from an EMBL/GenBank/DDBJ whole genome shotgun (WGS) entry which is preliminary data.</text>
</comment>
<dbReference type="PROSITE" id="PS50263">
    <property type="entry name" value="CN_HYDROLASE"/>
    <property type="match status" value="1"/>
</dbReference>
<evidence type="ECO:0000313" key="3">
    <source>
        <dbReference type="EMBL" id="HJC05184.1"/>
    </source>
</evidence>
<evidence type="ECO:0000259" key="2">
    <source>
        <dbReference type="PROSITE" id="PS50263"/>
    </source>
</evidence>
<evidence type="ECO:0000313" key="4">
    <source>
        <dbReference type="Proteomes" id="UP000823910"/>
    </source>
</evidence>
<dbReference type="Gene3D" id="3.60.110.10">
    <property type="entry name" value="Carbon-nitrogen hydrolase"/>
    <property type="match status" value="1"/>
</dbReference>
<dbReference type="InterPro" id="IPR003010">
    <property type="entry name" value="C-N_Hydrolase"/>
</dbReference>
<dbReference type="GO" id="GO:0016811">
    <property type="term" value="F:hydrolase activity, acting on carbon-nitrogen (but not peptide) bonds, in linear amides"/>
    <property type="evidence" value="ECO:0007669"/>
    <property type="project" value="TreeGrafter"/>
</dbReference>
<keyword evidence="1 3" id="KW-0378">Hydrolase</keyword>
<dbReference type="SUPFAM" id="SSF56317">
    <property type="entry name" value="Carbon-nitrogen hydrolase"/>
    <property type="match status" value="1"/>
</dbReference>
<name>A0A9D2SH99_9FIRM</name>
<sequence>MNQILKIALLQIAPCNTLEENCKKGLAACRRARKMGADIALFPEMFSCGYRIYGRPADVWTKEAISADSDFIRAFGALAKELTMAIGITFLEQYEKVPGGSGPRNSLALFDCFGNLRFVYAKVHTCDFGEERHLTPGEDFFVTDLETSCGIVKTGAMICYDREFPESARILMLKGAELILVPNACPMEINRISQLRARAFENMLAIATCNYPAGVPDCSGCSSVFDGVAYLPESADSRDTCILMAKENEGIYLAGLDLSQLRAYRKCEVHGNAYRHPEKYGILTEKKILPPFVRADYRE</sequence>
<feature type="domain" description="CN hydrolase" evidence="2">
    <location>
        <begin position="5"/>
        <end position="258"/>
    </location>
</feature>
<dbReference type="EMBL" id="DWWT01000013">
    <property type="protein sequence ID" value="HJC05184.1"/>
    <property type="molecule type" value="Genomic_DNA"/>
</dbReference>
<proteinExistence type="predicted"/>
<evidence type="ECO:0000256" key="1">
    <source>
        <dbReference type="ARBA" id="ARBA00022801"/>
    </source>
</evidence>
<dbReference type="PANTHER" id="PTHR43674">
    <property type="entry name" value="NITRILASE C965.09-RELATED"/>
    <property type="match status" value="1"/>
</dbReference>
<organism evidence="3 4">
    <name type="scientific">Candidatus Enterocloster excrementipullorum</name>
    <dbReference type="NCBI Taxonomy" id="2838559"/>
    <lineage>
        <taxon>Bacteria</taxon>
        <taxon>Bacillati</taxon>
        <taxon>Bacillota</taxon>
        <taxon>Clostridia</taxon>
        <taxon>Lachnospirales</taxon>
        <taxon>Lachnospiraceae</taxon>
        <taxon>Enterocloster</taxon>
    </lineage>
</organism>
<protein>
    <submittedName>
        <fullName evidence="3">Carbon-nitrogen hydrolase family protein</fullName>
    </submittedName>
</protein>
<dbReference type="InterPro" id="IPR050345">
    <property type="entry name" value="Aliph_Amidase/BUP"/>
</dbReference>
<reference evidence="3" key="1">
    <citation type="journal article" date="2021" name="PeerJ">
        <title>Extensive microbial diversity within the chicken gut microbiome revealed by metagenomics and culture.</title>
        <authorList>
            <person name="Gilroy R."/>
            <person name="Ravi A."/>
            <person name="Getino M."/>
            <person name="Pursley I."/>
            <person name="Horton D.L."/>
            <person name="Alikhan N.F."/>
            <person name="Baker D."/>
            <person name="Gharbi K."/>
            <person name="Hall N."/>
            <person name="Watson M."/>
            <person name="Adriaenssens E.M."/>
            <person name="Foster-Nyarko E."/>
            <person name="Jarju S."/>
            <person name="Secka A."/>
            <person name="Antonio M."/>
            <person name="Oren A."/>
            <person name="Chaudhuri R.R."/>
            <person name="La Ragione R."/>
            <person name="Hildebrand F."/>
            <person name="Pallen M.J."/>
        </authorList>
    </citation>
    <scope>NUCLEOTIDE SEQUENCE</scope>
    <source>
        <strain evidence="3">CHK180-15479</strain>
    </source>
</reference>
<accession>A0A9D2SH99</accession>
<dbReference type="CDD" id="cd07197">
    <property type="entry name" value="nitrilase"/>
    <property type="match status" value="1"/>
</dbReference>
<dbReference type="InterPro" id="IPR036526">
    <property type="entry name" value="C-N_Hydrolase_sf"/>
</dbReference>
<reference evidence="3" key="2">
    <citation type="submission" date="2021-04" db="EMBL/GenBank/DDBJ databases">
        <authorList>
            <person name="Gilroy R."/>
        </authorList>
    </citation>
    <scope>NUCLEOTIDE SEQUENCE</scope>
    <source>
        <strain evidence="3">CHK180-15479</strain>
    </source>
</reference>